<organism evidence="3 4">
    <name type="scientific">Pedobacter flavus</name>
    <dbReference type="NCBI Taxonomy" id="3113906"/>
    <lineage>
        <taxon>Bacteria</taxon>
        <taxon>Pseudomonadati</taxon>
        <taxon>Bacteroidota</taxon>
        <taxon>Sphingobacteriia</taxon>
        <taxon>Sphingobacteriales</taxon>
        <taxon>Sphingobacteriaceae</taxon>
        <taxon>Pedobacter</taxon>
    </lineage>
</organism>
<keyword evidence="3" id="KW-0560">Oxidoreductase</keyword>
<accession>A0ABU7H201</accession>
<dbReference type="InterPro" id="IPR050259">
    <property type="entry name" value="SDR"/>
</dbReference>
<evidence type="ECO:0000313" key="3">
    <source>
        <dbReference type="EMBL" id="MEE1885092.1"/>
    </source>
</evidence>
<name>A0ABU7H201_9SPHI</name>
<dbReference type="Proteomes" id="UP001337681">
    <property type="component" value="Unassembled WGS sequence"/>
</dbReference>
<protein>
    <submittedName>
        <fullName evidence="3">SDR family oxidoreductase</fullName>
        <ecNumber evidence="3">1.-.-.-</ecNumber>
    </submittedName>
</protein>
<dbReference type="InterPro" id="IPR002347">
    <property type="entry name" value="SDR_fam"/>
</dbReference>
<dbReference type="RefSeq" id="WP_330145995.1">
    <property type="nucleotide sequence ID" value="NZ_JAZDQU010000002.1"/>
</dbReference>
<evidence type="ECO:0000256" key="2">
    <source>
        <dbReference type="RuleBase" id="RU000363"/>
    </source>
</evidence>
<dbReference type="SUPFAM" id="SSF51735">
    <property type="entry name" value="NAD(P)-binding Rossmann-fold domains"/>
    <property type="match status" value="1"/>
</dbReference>
<reference evidence="3 4" key="1">
    <citation type="submission" date="2024-01" db="EMBL/GenBank/DDBJ databases">
        <title>Pedobacter sp. nov., isolated from oil-contaminated soil.</title>
        <authorList>
            <person name="Le N.T.T."/>
        </authorList>
    </citation>
    <scope>NUCLEOTIDE SEQUENCE [LARGE SCALE GENOMIC DNA]</scope>
    <source>
        <strain evidence="3 4">VNH31</strain>
    </source>
</reference>
<sequence length="234" mass="26094">MEQKRAIITGASKGIGRAIAFKLAEEGYSLALCARTLADLNLLKMELEVYKTEILVFQVDCSIKAEIKEFIKQIDQHWGGVEVLINNVGYYKSNLILEEDDLDFEYHLAVNLLAPYYLSKHYGNLMKKKGSGHIFNIISISAIEQTVNYGSYGVTKAGLLSLNNVINKELAEFGVKVTAILPGPTLTHSWAGTNIPSDRFLDPKDIAENLYQVLKLGSNTQVDEIIIKPLQFKI</sequence>
<dbReference type="InterPro" id="IPR036291">
    <property type="entry name" value="NAD(P)-bd_dom_sf"/>
</dbReference>
<dbReference type="PRINTS" id="PR00080">
    <property type="entry name" value="SDRFAMILY"/>
</dbReference>
<comment type="similarity">
    <text evidence="1 2">Belongs to the short-chain dehydrogenases/reductases (SDR) family.</text>
</comment>
<evidence type="ECO:0000313" key="4">
    <source>
        <dbReference type="Proteomes" id="UP001337681"/>
    </source>
</evidence>
<dbReference type="GO" id="GO:0016491">
    <property type="term" value="F:oxidoreductase activity"/>
    <property type="evidence" value="ECO:0007669"/>
    <property type="project" value="UniProtKB-KW"/>
</dbReference>
<comment type="caution">
    <text evidence="3">The sequence shown here is derived from an EMBL/GenBank/DDBJ whole genome shotgun (WGS) entry which is preliminary data.</text>
</comment>
<dbReference type="Pfam" id="PF00106">
    <property type="entry name" value="adh_short"/>
    <property type="match status" value="1"/>
</dbReference>
<dbReference type="PANTHER" id="PTHR42879">
    <property type="entry name" value="3-OXOACYL-(ACYL-CARRIER-PROTEIN) REDUCTASE"/>
    <property type="match status" value="1"/>
</dbReference>
<dbReference type="Gene3D" id="3.40.50.720">
    <property type="entry name" value="NAD(P)-binding Rossmann-like Domain"/>
    <property type="match status" value="1"/>
</dbReference>
<dbReference type="CDD" id="cd05233">
    <property type="entry name" value="SDR_c"/>
    <property type="match status" value="1"/>
</dbReference>
<gene>
    <name evidence="3" type="ORF">VRU49_06615</name>
</gene>
<keyword evidence="4" id="KW-1185">Reference proteome</keyword>
<evidence type="ECO:0000256" key="1">
    <source>
        <dbReference type="ARBA" id="ARBA00006484"/>
    </source>
</evidence>
<proteinExistence type="inferred from homology"/>
<dbReference type="EMBL" id="JAZDQU010000002">
    <property type="protein sequence ID" value="MEE1885092.1"/>
    <property type="molecule type" value="Genomic_DNA"/>
</dbReference>
<dbReference type="EC" id="1.-.-.-" evidence="3"/>
<dbReference type="PRINTS" id="PR00081">
    <property type="entry name" value="GDHRDH"/>
</dbReference>